<feature type="region of interest" description="Disordered" evidence="1">
    <location>
        <begin position="210"/>
        <end position="275"/>
    </location>
</feature>
<evidence type="ECO:0000256" key="1">
    <source>
        <dbReference type="SAM" id="MobiDB-lite"/>
    </source>
</evidence>
<reference evidence="3 4" key="1">
    <citation type="submission" date="2024-09" db="EMBL/GenBank/DDBJ databases">
        <title>Itraconazole resistance in Madurella fahalii resulting from another homologue of gene encoding cytochrome P450 14-alpha sterol demethylase (CYP51).</title>
        <authorList>
            <person name="Yoshioka I."/>
            <person name="Fahal A.H."/>
            <person name="Kaneko S."/>
            <person name="Yaguchi T."/>
        </authorList>
    </citation>
    <scope>NUCLEOTIDE SEQUENCE [LARGE SCALE GENOMIC DNA]</scope>
    <source>
        <strain evidence="3 4">IFM 68171</strain>
    </source>
</reference>
<evidence type="ECO:0000313" key="3">
    <source>
        <dbReference type="EMBL" id="GAB1320266.1"/>
    </source>
</evidence>
<feature type="compositionally biased region" description="Acidic residues" evidence="1">
    <location>
        <begin position="225"/>
        <end position="258"/>
    </location>
</feature>
<feature type="signal peptide" evidence="2">
    <location>
        <begin position="1"/>
        <end position="21"/>
    </location>
</feature>
<keyword evidence="2" id="KW-0732">Signal</keyword>
<evidence type="ECO:0000256" key="2">
    <source>
        <dbReference type="SAM" id="SignalP"/>
    </source>
</evidence>
<sequence>MKLMLLSNLLAVYTYYNAVLAGSTHKQTGPFFLRVNAPNNGTVDGQYLTPLVVDSAIVGLHFRLSRPCKEESAFFFDFTVADGVASQTGLLRHWPKLPDAIYASRFWQTMAFEQPPGYNLAVPRFVKAPSPNMEYIPIGWDNDTLYVASQPGELIAKPKGSWHACNLVYYKDRRLPIPYHGVAWVYNDKPVDPTCTPISIHMEDALGSHQASGIPVMPTSPAEDAGGEDESERDETGCDVDDDEKDGVDDDCDDEYEDVGNGSEADGNDADCGED</sequence>
<dbReference type="RefSeq" id="XP_070921996.1">
    <property type="nucleotide sequence ID" value="XM_071065895.1"/>
</dbReference>
<feature type="chain" id="PRO_5046535650" evidence="2">
    <location>
        <begin position="22"/>
        <end position="275"/>
    </location>
</feature>
<accession>A0ABQ0GR98</accession>
<dbReference type="Proteomes" id="UP001628179">
    <property type="component" value="Unassembled WGS sequence"/>
</dbReference>
<gene>
    <name evidence="3" type="ORF">MFIFM68171_10476</name>
</gene>
<name>A0ABQ0GR98_9PEZI</name>
<feature type="compositionally biased region" description="Acidic residues" evidence="1">
    <location>
        <begin position="266"/>
        <end position="275"/>
    </location>
</feature>
<proteinExistence type="predicted"/>
<organism evidence="3 4">
    <name type="scientific">Madurella fahalii</name>
    <dbReference type="NCBI Taxonomy" id="1157608"/>
    <lineage>
        <taxon>Eukaryota</taxon>
        <taxon>Fungi</taxon>
        <taxon>Dikarya</taxon>
        <taxon>Ascomycota</taxon>
        <taxon>Pezizomycotina</taxon>
        <taxon>Sordariomycetes</taxon>
        <taxon>Sordariomycetidae</taxon>
        <taxon>Sordariales</taxon>
        <taxon>Sordariales incertae sedis</taxon>
        <taxon>Madurella</taxon>
    </lineage>
</organism>
<protein>
    <submittedName>
        <fullName evidence="3">Uncharacterized protein</fullName>
    </submittedName>
</protein>
<dbReference type="EMBL" id="BAAFSV010000006">
    <property type="protein sequence ID" value="GAB1320266.1"/>
    <property type="molecule type" value="Genomic_DNA"/>
</dbReference>
<dbReference type="GeneID" id="98181218"/>
<keyword evidence="4" id="KW-1185">Reference proteome</keyword>
<comment type="caution">
    <text evidence="3">The sequence shown here is derived from an EMBL/GenBank/DDBJ whole genome shotgun (WGS) entry which is preliminary data.</text>
</comment>
<evidence type="ECO:0000313" key="4">
    <source>
        <dbReference type="Proteomes" id="UP001628179"/>
    </source>
</evidence>